<feature type="compositionally biased region" description="Basic and acidic residues" evidence="1">
    <location>
        <begin position="86"/>
        <end position="122"/>
    </location>
</feature>
<sequence>MRQKLNSLGSAPNSTSGEHGAFLATWLIPSLQCSMVLAAAETGRLVRIEEHSDFRAPPCSTGRLERRTELEMGSRSTCRKNLWPRRNPDDADTQELRSESRDLHSYRKEASDGGGEKREMHH</sequence>
<evidence type="ECO:0000256" key="1">
    <source>
        <dbReference type="SAM" id="MobiDB-lite"/>
    </source>
</evidence>
<gene>
    <name evidence="2" type="ORF">PLEPLA_LOCUS7003</name>
</gene>
<feature type="region of interest" description="Disordered" evidence="1">
    <location>
        <begin position="51"/>
        <end position="122"/>
    </location>
</feature>
<evidence type="ECO:0000313" key="3">
    <source>
        <dbReference type="Proteomes" id="UP001153269"/>
    </source>
</evidence>
<proteinExistence type="predicted"/>
<dbReference type="EMBL" id="CADEAL010000369">
    <property type="protein sequence ID" value="CAB1419175.1"/>
    <property type="molecule type" value="Genomic_DNA"/>
</dbReference>
<dbReference type="AlphaFoldDB" id="A0A9N7Y5H1"/>
<keyword evidence="3" id="KW-1185">Reference proteome</keyword>
<dbReference type="Proteomes" id="UP001153269">
    <property type="component" value="Unassembled WGS sequence"/>
</dbReference>
<evidence type="ECO:0000313" key="2">
    <source>
        <dbReference type="EMBL" id="CAB1419175.1"/>
    </source>
</evidence>
<organism evidence="2 3">
    <name type="scientific">Pleuronectes platessa</name>
    <name type="common">European plaice</name>
    <dbReference type="NCBI Taxonomy" id="8262"/>
    <lineage>
        <taxon>Eukaryota</taxon>
        <taxon>Metazoa</taxon>
        <taxon>Chordata</taxon>
        <taxon>Craniata</taxon>
        <taxon>Vertebrata</taxon>
        <taxon>Euteleostomi</taxon>
        <taxon>Actinopterygii</taxon>
        <taxon>Neopterygii</taxon>
        <taxon>Teleostei</taxon>
        <taxon>Neoteleostei</taxon>
        <taxon>Acanthomorphata</taxon>
        <taxon>Carangaria</taxon>
        <taxon>Pleuronectiformes</taxon>
        <taxon>Pleuronectoidei</taxon>
        <taxon>Pleuronectidae</taxon>
        <taxon>Pleuronectes</taxon>
    </lineage>
</organism>
<comment type="caution">
    <text evidence="2">The sequence shown here is derived from an EMBL/GenBank/DDBJ whole genome shotgun (WGS) entry which is preliminary data.</text>
</comment>
<reference evidence="2" key="1">
    <citation type="submission" date="2020-03" db="EMBL/GenBank/DDBJ databases">
        <authorList>
            <person name="Weist P."/>
        </authorList>
    </citation>
    <scope>NUCLEOTIDE SEQUENCE</scope>
</reference>
<protein>
    <submittedName>
        <fullName evidence="2">Uncharacterized protein</fullName>
    </submittedName>
</protein>
<name>A0A9N7Y5H1_PLEPL</name>
<accession>A0A9N7Y5H1</accession>
<feature type="compositionally biased region" description="Basic and acidic residues" evidence="1">
    <location>
        <begin position="63"/>
        <end position="72"/>
    </location>
</feature>